<dbReference type="RefSeq" id="WP_182155429.1">
    <property type="nucleotide sequence ID" value="NZ_JACEZU010000009.1"/>
</dbReference>
<accession>A0A7W2IM60</accession>
<sequence>MPSSPHFKEFEFDLPRALLRDLVALLDGLGSAPLESRAIETQIPEEQGVYQLFLDDKLVYIGKTDAEAGLRARLSRHSRKILQRKHLDPARVSFKAVRIFVFTAVDLETLLITYYSDRDGRRPSWNSSGFGSNDPGRERDTTRLKVEHFDAQYPIDIDNHPIEVGVRGEMSAATLLAALNKAVPFIVRTQNAGGRSRQPHADLETTKVSVPEGPHSARAILRMAASALGPAWQITVLPGYVIVYKEQAIYHHAQVL</sequence>
<dbReference type="Proteomes" id="UP000573499">
    <property type="component" value="Unassembled WGS sequence"/>
</dbReference>
<name>A0A7W2IM60_9BURK</name>
<organism evidence="1 2">
    <name type="scientific">Rugamonas apoptosis</name>
    <dbReference type="NCBI Taxonomy" id="2758570"/>
    <lineage>
        <taxon>Bacteria</taxon>
        <taxon>Pseudomonadati</taxon>
        <taxon>Pseudomonadota</taxon>
        <taxon>Betaproteobacteria</taxon>
        <taxon>Burkholderiales</taxon>
        <taxon>Oxalobacteraceae</taxon>
        <taxon>Telluria group</taxon>
        <taxon>Rugamonas</taxon>
    </lineage>
</organism>
<dbReference type="AlphaFoldDB" id="A0A7W2IM60"/>
<protein>
    <submittedName>
        <fullName evidence="1">GIY-YIG nuclease family protein</fullName>
    </submittedName>
</protein>
<reference evidence="1 2" key="1">
    <citation type="submission" date="2020-07" db="EMBL/GenBank/DDBJ databases">
        <title>Novel species isolated from subtropical streams in China.</title>
        <authorList>
            <person name="Lu H."/>
        </authorList>
    </citation>
    <scope>NUCLEOTIDE SEQUENCE [LARGE SCALE GENOMIC DNA]</scope>
    <source>
        <strain evidence="1 2">LX47W</strain>
    </source>
</reference>
<evidence type="ECO:0000313" key="1">
    <source>
        <dbReference type="EMBL" id="MBA5689147.1"/>
    </source>
</evidence>
<comment type="caution">
    <text evidence="1">The sequence shown here is derived from an EMBL/GenBank/DDBJ whole genome shotgun (WGS) entry which is preliminary data.</text>
</comment>
<proteinExistence type="predicted"/>
<dbReference type="CDD" id="cd00719">
    <property type="entry name" value="GIY-YIG_SF"/>
    <property type="match status" value="1"/>
</dbReference>
<gene>
    <name evidence="1" type="ORF">H3H39_19065</name>
</gene>
<evidence type="ECO:0000313" key="2">
    <source>
        <dbReference type="Proteomes" id="UP000573499"/>
    </source>
</evidence>
<keyword evidence="2" id="KW-1185">Reference proteome</keyword>
<dbReference type="EMBL" id="JACEZU010000009">
    <property type="protein sequence ID" value="MBA5689147.1"/>
    <property type="molecule type" value="Genomic_DNA"/>
</dbReference>